<evidence type="ECO:0000313" key="5">
    <source>
        <dbReference type="EMBL" id="RKP29364.1"/>
    </source>
</evidence>
<dbReference type="InterPro" id="IPR029055">
    <property type="entry name" value="Ntn_hydrolases_N"/>
</dbReference>
<dbReference type="GO" id="GO:0005737">
    <property type="term" value="C:cytoplasm"/>
    <property type="evidence" value="ECO:0007669"/>
    <property type="project" value="TreeGrafter"/>
</dbReference>
<accession>A0A4P9Z9C4</accession>
<dbReference type="AlphaFoldDB" id="A0A4P9Z9C4"/>
<feature type="site" description="Cleavage; by autolysis" evidence="2">
    <location>
        <begin position="176"/>
        <end position="177"/>
    </location>
</feature>
<gene>
    <name evidence="5" type="ORF">METBISCDRAFT_18778</name>
    <name evidence="4" type="ORF">METBISCDRAFT_20816</name>
</gene>
<dbReference type="EMBL" id="ML004903">
    <property type="protein sequence ID" value="RKP28331.1"/>
    <property type="molecule type" value="Genomic_DNA"/>
</dbReference>
<organism evidence="5 6">
    <name type="scientific">Metschnikowia bicuspidata</name>
    <dbReference type="NCBI Taxonomy" id="27322"/>
    <lineage>
        <taxon>Eukaryota</taxon>
        <taxon>Fungi</taxon>
        <taxon>Dikarya</taxon>
        <taxon>Ascomycota</taxon>
        <taxon>Saccharomycotina</taxon>
        <taxon>Pichiomycetes</taxon>
        <taxon>Metschnikowiaceae</taxon>
        <taxon>Metschnikowia</taxon>
    </lineage>
</organism>
<feature type="compositionally biased region" description="Basic and acidic residues" evidence="3">
    <location>
        <begin position="144"/>
        <end position="158"/>
    </location>
</feature>
<evidence type="ECO:0000313" key="4">
    <source>
        <dbReference type="EMBL" id="RKP28331.1"/>
    </source>
</evidence>
<dbReference type="Proteomes" id="UP000268321">
    <property type="component" value="Unassembled WGS sequence"/>
</dbReference>
<evidence type="ECO:0000256" key="3">
    <source>
        <dbReference type="SAM" id="MobiDB-lite"/>
    </source>
</evidence>
<dbReference type="EMBL" id="ML004491">
    <property type="protein sequence ID" value="RKP29364.1"/>
    <property type="molecule type" value="Genomic_DNA"/>
</dbReference>
<proteinExistence type="predicted"/>
<dbReference type="PANTHER" id="PTHR10188">
    <property type="entry name" value="L-ASPARAGINASE"/>
    <property type="match status" value="1"/>
</dbReference>
<dbReference type="PANTHER" id="PTHR10188:SF8">
    <property type="entry name" value="THREONINE ASPARTASE 1"/>
    <property type="match status" value="1"/>
</dbReference>
<keyword evidence="6" id="KW-1185">Reference proteome</keyword>
<sequence>MANACEDVLVVHIGAGFHSPKLTTAYRKLLKSSLTQDLIKSTSCVIEKSLLTNTGKGSNVDREGHASLDATYLQIKGKNVVKALSLINICDENPTNQILEANEWLDMEFSGGSLSSQFGLLRPTSLHHSTLQAKRRHLLVNDVTHSETESASEHHSGEIDDDGGPHSDLIPCTIEDTVGIAEIKEEVITAVTSSGGNFFKIPGRVSCAGIMGAGIAYSCKDQIQVITICTGNGDDITRMGLAGFLSEQIATQVSITSDQYFLSSVDSQGNPRIYLGAIVLLITPEYQRLLFCHSTESFYFGFKLKNGIEIVMSRKDAKTDDFLHGEYRL</sequence>
<dbReference type="InterPro" id="IPR000246">
    <property type="entry name" value="Peptidase_T2"/>
</dbReference>
<dbReference type="Pfam" id="PF01112">
    <property type="entry name" value="Asparaginase_2"/>
    <property type="match status" value="1"/>
</dbReference>
<evidence type="ECO:0000256" key="2">
    <source>
        <dbReference type="PIRSR" id="PIRSR600246-3"/>
    </source>
</evidence>
<keyword evidence="5" id="KW-0378">Hydrolase</keyword>
<dbReference type="GO" id="GO:0004298">
    <property type="term" value="F:threonine-type endopeptidase activity"/>
    <property type="evidence" value="ECO:0007669"/>
    <property type="project" value="TreeGrafter"/>
</dbReference>
<evidence type="ECO:0000256" key="1">
    <source>
        <dbReference type="PIRSR" id="PIRSR600246-1"/>
    </source>
</evidence>
<feature type="active site" description="Nucleophile" evidence="1">
    <location>
        <position position="177"/>
    </location>
</feature>
<dbReference type="GO" id="GO:0051604">
    <property type="term" value="P:protein maturation"/>
    <property type="evidence" value="ECO:0007669"/>
    <property type="project" value="TreeGrafter"/>
</dbReference>
<reference evidence="5" key="2">
    <citation type="submission" date="2018-08" db="EMBL/GenBank/DDBJ databases">
        <title>Leveraging single-cell genomics to expand the Fungal Tree of Life.</title>
        <authorList>
            <consortium name="DOE Joint Genome Institute"/>
            <person name="Ahrendt S.R."/>
            <person name="Quandt C.A."/>
            <person name="Ciobanu D."/>
            <person name="Clum A."/>
            <person name="Salamov A."/>
            <person name="Andreopoulos B."/>
            <person name="Cheng J.-F."/>
            <person name="Woyke T."/>
            <person name="Pelin A."/>
            <person name="Henrissat B."/>
            <person name="Reynolds N."/>
            <person name="Benny G.L."/>
            <person name="Smith M.E."/>
            <person name="James T.Y."/>
            <person name="Grigoriev I.V."/>
        </authorList>
    </citation>
    <scope>NUCLEOTIDE SEQUENCE</scope>
    <source>
        <strain evidence="5">Baker2002</strain>
    </source>
</reference>
<protein>
    <submittedName>
        <fullName evidence="5">N-terminal nucleophile aminohydrolase</fullName>
    </submittedName>
</protein>
<evidence type="ECO:0000313" key="6">
    <source>
        <dbReference type="Proteomes" id="UP000268321"/>
    </source>
</evidence>
<dbReference type="OrthoDB" id="77601at2759"/>
<reference evidence="6" key="1">
    <citation type="journal article" date="2018" name="Nat. Microbiol.">
        <title>Leveraging single-cell genomics to expand the fungal tree of life.</title>
        <authorList>
            <person name="Ahrendt S.R."/>
            <person name="Quandt C.A."/>
            <person name="Ciobanu D."/>
            <person name="Clum A."/>
            <person name="Salamov A."/>
            <person name="Andreopoulos B."/>
            <person name="Cheng J.F."/>
            <person name="Woyke T."/>
            <person name="Pelin A."/>
            <person name="Henrissat B."/>
            <person name="Reynolds N.K."/>
            <person name="Benny G.L."/>
            <person name="Smith M.E."/>
            <person name="James T.Y."/>
            <person name="Grigoriev I.V."/>
        </authorList>
    </citation>
    <scope>NUCLEOTIDE SEQUENCE [LARGE SCALE GENOMIC DNA]</scope>
    <source>
        <strain evidence="6">Baker2002</strain>
    </source>
</reference>
<name>A0A4P9Z9C4_9ASCO</name>
<dbReference type="Gene3D" id="3.60.20.30">
    <property type="entry name" value="(Glycosyl)asparaginase"/>
    <property type="match status" value="1"/>
</dbReference>
<feature type="region of interest" description="Disordered" evidence="3">
    <location>
        <begin position="144"/>
        <end position="166"/>
    </location>
</feature>
<dbReference type="SUPFAM" id="SSF56235">
    <property type="entry name" value="N-terminal nucleophile aminohydrolases (Ntn hydrolases)"/>
    <property type="match status" value="1"/>
</dbReference>